<evidence type="ECO:0000313" key="3">
    <source>
        <dbReference type="EMBL" id="RZS75025.1"/>
    </source>
</evidence>
<dbReference type="PANTHER" id="PTHR43471">
    <property type="entry name" value="ABC TRANSPORTER PERMEASE"/>
    <property type="match status" value="1"/>
</dbReference>
<feature type="transmembrane region" description="Helical" evidence="1">
    <location>
        <begin position="151"/>
        <end position="174"/>
    </location>
</feature>
<feature type="domain" description="ABC-type uncharacterised transport system" evidence="2">
    <location>
        <begin position="457"/>
        <end position="697"/>
    </location>
</feature>
<dbReference type="AlphaFoldDB" id="A0A4Q7N393"/>
<keyword evidence="1" id="KW-1133">Transmembrane helix</keyword>
<keyword evidence="1" id="KW-0472">Membrane</keyword>
<keyword evidence="1" id="KW-0812">Transmembrane</keyword>
<dbReference type="Proteomes" id="UP000293874">
    <property type="component" value="Unassembled WGS sequence"/>
</dbReference>
<feature type="transmembrane region" description="Helical" evidence="1">
    <location>
        <begin position="181"/>
        <end position="201"/>
    </location>
</feature>
<gene>
    <name evidence="3" type="ORF">EV199_0882</name>
</gene>
<dbReference type="EMBL" id="SGXA01000001">
    <property type="protein sequence ID" value="RZS75025.1"/>
    <property type="molecule type" value="Genomic_DNA"/>
</dbReference>
<comment type="caution">
    <text evidence="3">The sequence shown here is derived from an EMBL/GenBank/DDBJ whole genome shotgun (WGS) entry which is preliminary data.</text>
</comment>
<feature type="transmembrane region" description="Helical" evidence="1">
    <location>
        <begin position="114"/>
        <end position="145"/>
    </location>
</feature>
<feature type="transmembrane region" description="Helical" evidence="1">
    <location>
        <begin position="12"/>
        <end position="39"/>
    </location>
</feature>
<organism evidence="3 4">
    <name type="scientific">Pseudobacter ginsenosidimutans</name>
    <dbReference type="NCBI Taxonomy" id="661488"/>
    <lineage>
        <taxon>Bacteria</taxon>
        <taxon>Pseudomonadati</taxon>
        <taxon>Bacteroidota</taxon>
        <taxon>Chitinophagia</taxon>
        <taxon>Chitinophagales</taxon>
        <taxon>Chitinophagaceae</taxon>
        <taxon>Pseudobacter</taxon>
    </lineage>
</organism>
<proteinExistence type="predicted"/>
<dbReference type="Pfam" id="PF12679">
    <property type="entry name" value="ABC2_membrane_2"/>
    <property type="match status" value="1"/>
</dbReference>
<protein>
    <submittedName>
        <fullName evidence="3">ABC-2 type transport system permease protein</fullName>
    </submittedName>
</protein>
<accession>A0A4Q7N393</accession>
<evidence type="ECO:0000256" key="1">
    <source>
        <dbReference type="SAM" id="Phobius"/>
    </source>
</evidence>
<name>A0A4Q7N393_9BACT</name>
<evidence type="ECO:0000313" key="4">
    <source>
        <dbReference type="Proteomes" id="UP000293874"/>
    </source>
</evidence>
<dbReference type="Pfam" id="PF09822">
    <property type="entry name" value="ABC_transp_aux"/>
    <property type="match status" value="1"/>
</dbReference>
<dbReference type="GO" id="GO:0005886">
    <property type="term" value="C:plasma membrane"/>
    <property type="evidence" value="ECO:0007669"/>
    <property type="project" value="UniProtKB-SubCell"/>
</dbReference>
<keyword evidence="4" id="KW-1185">Reference proteome</keyword>
<feature type="transmembrane region" description="Helical" evidence="1">
    <location>
        <begin position="233"/>
        <end position="251"/>
    </location>
</feature>
<dbReference type="RefSeq" id="WP_130539438.1">
    <property type="nucleotide sequence ID" value="NZ_CP042431.1"/>
</dbReference>
<dbReference type="GO" id="GO:0140359">
    <property type="term" value="F:ABC-type transporter activity"/>
    <property type="evidence" value="ECO:0007669"/>
    <property type="project" value="InterPro"/>
</dbReference>
<dbReference type="InterPro" id="IPR019196">
    <property type="entry name" value="ABC_transp_unknown"/>
</dbReference>
<reference evidence="3 4" key="1">
    <citation type="submission" date="2019-02" db="EMBL/GenBank/DDBJ databases">
        <title>Genomic Encyclopedia of Type Strains, Phase IV (KMG-IV): sequencing the most valuable type-strain genomes for metagenomic binning, comparative biology and taxonomic classification.</title>
        <authorList>
            <person name="Goeker M."/>
        </authorList>
    </citation>
    <scope>NUCLEOTIDE SEQUENCE [LARGE SCALE GENOMIC DNA]</scope>
    <source>
        <strain evidence="3 4">DSM 18116</strain>
    </source>
</reference>
<feature type="transmembrane region" description="Helical" evidence="1">
    <location>
        <begin position="746"/>
        <end position="765"/>
    </location>
</feature>
<sequence>MKIIFKIARAELRYLFFSPIAWFVIIIFYATGLGIYFYALEQTSNYQEVLKDLQPDWAGFSSGIGKLLLDGVIGKLSNYMYLFIPLLTMGVINREVSNGTISLLYSSPVRTREIVLGKLLGLMLFNLMLIFVLVLVLLAVCIHVQLAEYYWYLSILLGMFLLINTFTAIGLFISCLTNYQIVAAVITFTVFFILSYISSFWQQYDLIRDITFYLSLSGKASAMIDGQISSRDIIYFISIIVLFTGFAIIRLKSLTESRPWTVAASRYTVLTLLVIVVGYCSSRPGYIAYADVTKNKLNTIHPATQEVLQQLDGAPLTVTLFTNLLDDNAAMGLPQARNSYLWGLWEPFTRFYPNIQFRYEYYYDIRDGDSAYYKKYPGKNLDDIMVIEAGILGIRPSLFKKGEEMRKTQDLSAEGMKLVMQLEYKGKKEFLRTYGSSWPAQENISATISRLTRKKEPRISFLTGHYERNPFSYAPRNFGAGTTYKRNSRSLLNNGVDTDTISLSNADIPTGIDALIIADPRSAYSKDEQQKVINWLNRGGNAIIFTEPGKQEILQPILNSIGVQADNGIIVRPNDHEVPHLFVNGLTNAGNHLAKEPAMELFQKYGLGGIVVAYEGALNLSVIDSSAFKAEPVIFHTGDDKTWIETGELVVDSAAPVFSPAAGDVQKEAYIIALKLTRKIGNKEQRIIVAGDADFMTIDRFNISRFIELGLYSWVLNNEYPIYANYPLPQDRYLEVKQATVKKMNWLIVYGGTGILLLTGIIILVRRKRK</sequence>
<evidence type="ECO:0000259" key="2">
    <source>
        <dbReference type="Pfam" id="PF09822"/>
    </source>
</evidence>
<dbReference type="OrthoDB" id="9794512at2"/>
<feature type="transmembrane region" description="Helical" evidence="1">
    <location>
        <begin position="263"/>
        <end position="279"/>
    </location>
</feature>